<evidence type="ECO:0000313" key="8">
    <source>
        <dbReference type="Proteomes" id="UP000031057"/>
    </source>
</evidence>
<dbReference type="InterPro" id="IPR004843">
    <property type="entry name" value="Calcineurin-like_PHP"/>
</dbReference>
<accession>A0A0B1ZK07</accession>
<keyword evidence="8" id="KW-1185">Reference proteome</keyword>
<evidence type="ECO:0000313" key="7">
    <source>
        <dbReference type="EMBL" id="KHK89627.1"/>
    </source>
</evidence>
<dbReference type="SUPFAM" id="SSF56300">
    <property type="entry name" value="Metallo-dependent phosphatases"/>
    <property type="match status" value="1"/>
</dbReference>
<dbReference type="Proteomes" id="UP000031057">
    <property type="component" value="Unassembled WGS sequence"/>
</dbReference>
<evidence type="ECO:0000256" key="3">
    <source>
        <dbReference type="ARBA" id="ARBA00023004"/>
    </source>
</evidence>
<feature type="region of interest" description="Disordered" evidence="5">
    <location>
        <begin position="256"/>
        <end position="288"/>
    </location>
</feature>
<evidence type="ECO:0000256" key="2">
    <source>
        <dbReference type="ARBA" id="ARBA00022801"/>
    </source>
</evidence>
<sequence length="288" mass="32299">MPCGPIKLFHLSDIHFGLEDQRAIDWVRDCIARERPDAVAITGDLTMRARHREFRAACEWITALDVPVTVEVGNHDIPYFNLYQRFFAPYQRFKKIEKLVETQLDLPDLAIVPLRTTTRAQYQRFPWSNGWVTERALDHCLEAIDAHPEGTRILVTAHHPLTERRERDGKLLTINGTSTMEALAGRKVMAILSGHIHDPFDLTADTAAGPLRMVGAGTLSRRIRSTPPSFNEITIDGDTLHVEARNLERVATPAMQIPEVPENALPPREPGEPISAVGTVPPEDPPVH</sequence>
<feature type="domain" description="Calcineurin-like phosphoesterase" evidence="6">
    <location>
        <begin position="7"/>
        <end position="199"/>
    </location>
</feature>
<name>A0A0B1ZK07_9SPHN</name>
<evidence type="ECO:0000256" key="1">
    <source>
        <dbReference type="ARBA" id="ARBA00022723"/>
    </source>
</evidence>
<dbReference type="PANTHER" id="PTHR42988:SF2">
    <property type="entry name" value="CYCLIC NUCLEOTIDE PHOSPHODIESTERASE CBUA0032-RELATED"/>
    <property type="match status" value="1"/>
</dbReference>
<keyword evidence="1" id="KW-0479">Metal-binding</keyword>
<reference evidence="7 8" key="1">
    <citation type="submission" date="2014-10" db="EMBL/GenBank/DDBJ databases">
        <title>Genome sequence of Novosphingobium malaysiense MUSC 273(T).</title>
        <authorList>
            <person name="Lee L.-H."/>
        </authorList>
    </citation>
    <scope>NUCLEOTIDE SEQUENCE [LARGE SCALE GENOMIC DNA]</scope>
    <source>
        <strain evidence="7 8">MUSC 273</strain>
    </source>
</reference>
<dbReference type="GO" id="GO:0046872">
    <property type="term" value="F:metal ion binding"/>
    <property type="evidence" value="ECO:0007669"/>
    <property type="project" value="UniProtKB-KW"/>
</dbReference>
<dbReference type="OrthoDB" id="651281at2"/>
<evidence type="ECO:0000256" key="4">
    <source>
        <dbReference type="ARBA" id="ARBA00025742"/>
    </source>
</evidence>
<gene>
    <name evidence="7" type="ORF">LK12_21375</name>
</gene>
<dbReference type="Pfam" id="PF00149">
    <property type="entry name" value="Metallophos"/>
    <property type="match status" value="1"/>
</dbReference>
<dbReference type="Gene3D" id="3.60.21.10">
    <property type="match status" value="1"/>
</dbReference>
<proteinExistence type="inferred from homology"/>
<dbReference type="InterPro" id="IPR050884">
    <property type="entry name" value="CNP_phosphodiesterase-III"/>
</dbReference>
<dbReference type="InterPro" id="IPR029052">
    <property type="entry name" value="Metallo-depent_PP-like"/>
</dbReference>
<comment type="caution">
    <text evidence="7">The sequence shown here is derived from an EMBL/GenBank/DDBJ whole genome shotgun (WGS) entry which is preliminary data.</text>
</comment>
<protein>
    <submittedName>
        <fullName evidence="7">Metallophosphoesterase</fullName>
    </submittedName>
</protein>
<comment type="similarity">
    <text evidence="4">Belongs to the cyclic nucleotide phosphodiesterase class-III family.</text>
</comment>
<evidence type="ECO:0000256" key="5">
    <source>
        <dbReference type="SAM" id="MobiDB-lite"/>
    </source>
</evidence>
<dbReference type="STRING" id="1348853.LK12_21375"/>
<evidence type="ECO:0000259" key="6">
    <source>
        <dbReference type="Pfam" id="PF00149"/>
    </source>
</evidence>
<dbReference type="EMBL" id="JTDI01000007">
    <property type="protein sequence ID" value="KHK89627.1"/>
    <property type="molecule type" value="Genomic_DNA"/>
</dbReference>
<keyword evidence="2" id="KW-0378">Hydrolase</keyword>
<dbReference type="GO" id="GO:0016787">
    <property type="term" value="F:hydrolase activity"/>
    <property type="evidence" value="ECO:0007669"/>
    <property type="project" value="UniProtKB-KW"/>
</dbReference>
<dbReference type="AlphaFoldDB" id="A0A0B1ZK07"/>
<dbReference type="PANTHER" id="PTHR42988">
    <property type="entry name" value="PHOSPHOHYDROLASE"/>
    <property type="match status" value="1"/>
</dbReference>
<organism evidence="7 8">
    <name type="scientific">Novosphingobium malaysiense</name>
    <dbReference type="NCBI Taxonomy" id="1348853"/>
    <lineage>
        <taxon>Bacteria</taxon>
        <taxon>Pseudomonadati</taxon>
        <taxon>Pseudomonadota</taxon>
        <taxon>Alphaproteobacteria</taxon>
        <taxon>Sphingomonadales</taxon>
        <taxon>Sphingomonadaceae</taxon>
        <taxon>Novosphingobium</taxon>
    </lineage>
</organism>
<keyword evidence="3" id="KW-0408">Iron</keyword>